<keyword evidence="3" id="KW-1185">Reference proteome</keyword>
<protein>
    <submittedName>
        <fullName evidence="2">Uncharacterized protein</fullName>
    </submittedName>
</protein>
<reference evidence="2" key="1">
    <citation type="journal article" date="2019" name="Environ. Microbiol.">
        <title>Fungal ecological strategies reflected in gene transcription - a case study of two litter decomposers.</title>
        <authorList>
            <person name="Barbi F."/>
            <person name="Kohler A."/>
            <person name="Barry K."/>
            <person name="Baskaran P."/>
            <person name="Daum C."/>
            <person name="Fauchery L."/>
            <person name="Ihrmark K."/>
            <person name="Kuo A."/>
            <person name="LaButti K."/>
            <person name="Lipzen A."/>
            <person name="Morin E."/>
            <person name="Grigoriev I.V."/>
            <person name="Henrissat B."/>
            <person name="Lindahl B."/>
            <person name="Martin F."/>
        </authorList>
    </citation>
    <scope>NUCLEOTIDE SEQUENCE</scope>
    <source>
        <strain evidence="2">JB14</strain>
    </source>
</reference>
<feature type="transmembrane region" description="Helical" evidence="1">
    <location>
        <begin position="9"/>
        <end position="29"/>
    </location>
</feature>
<evidence type="ECO:0000313" key="3">
    <source>
        <dbReference type="Proteomes" id="UP000799118"/>
    </source>
</evidence>
<gene>
    <name evidence="2" type="ORF">BT96DRAFT_949131</name>
</gene>
<accession>A0A6A4GL55</accession>
<organism evidence="2 3">
    <name type="scientific">Gymnopus androsaceus JB14</name>
    <dbReference type="NCBI Taxonomy" id="1447944"/>
    <lineage>
        <taxon>Eukaryota</taxon>
        <taxon>Fungi</taxon>
        <taxon>Dikarya</taxon>
        <taxon>Basidiomycota</taxon>
        <taxon>Agaricomycotina</taxon>
        <taxon>Agaricomycetes</taxon>
        <taxon>Agaricomycetidae</taxon>
        <taxon>Agaricales</taxon>
        <taxon>Marasmiineae</taxon>
        <taxon>Omphalotaceae</taxon>
        <taxon>Gymnopus</taxon>
    </lineage>
</organism>
<sequence>MSTTEAQEALAPLFFGLYGITLSECYLYFKNYYSSDSIQQKSVVALLFKIWEPRCNWLYCLALGTLQPMLMWLVQLKFLPDSHMEPDKDDTFEPKSCHFHHTGLNRDNDSRYLCLTVCNHLHWYCSNCIEAGKISFGFWYVPSAQYTSKTWGIQGSLQWVKPPS</sequence>
<evidence type="ECO:0000313" key="2">
    <source>
        <dbReference type="EMBL" id="KAE9386401.1"/>
    </source>
</evidence>
<keyword evidence="1" id="KW-1133">Transmembrane helix</keyword>
<proteinExistence type="predicted"/>
<name>A0A6A4GL55_9AGAR</name>
<keyword evidence="1" id="KW-0812">Transmembrane</keyword>
<dbReference type="EMBL" id="ML769882">
    <property type="protein sequence ID" value="KAE9386401.1"/>
    <property type="molecule type" value="Genomic_DNA"/>
</dbReference>
<dbReference type="AlphaFoldDB" id="A0A6A4GL55"/>
<evidence type="ECO:0000256" key="1">
    <source>
        <dbReference type="SAM" id="Phobius"/>
    </source>
</evidence>
<dbReference type="Proteomes" id="UP000799118">
    <property type="component" value="Unassembled WGS sequence"/>
</dbReference>
<keyword evidence="1" id="KW-0472">Membrane</keyword>